<feature type="transmembrane region" description="Helical" evidence="2">
    <location>
        <begin position="146"/>
        <end position="166"/>
    </location>
</feature>
<dbReference type="AlphaFoldDB" id="A0A067CBQ5"/>
<dbReference type="GeneID" id="24129510"/>
<gene>
    <name evidence="3" type="ORF">SPRG_07219</name>
</gene>
<dbReference type="RefSeq" id="XP_012201396.1">
    <property type="nucleotide sequence ID" value="XM_012346006.1"/>
</dbReference>
<dbReference type="KEGG" id="spar:SPRG_07219"/>
<protein>
    <submittedName>
        <fullName evidence="3">Uncharacterized protein</fullName>
    </submittedName>
</protein>
<feature type="region of interest" description="Disordered" evidence="1">
    <location>
        <begin position="286"/>
        <end position="319"/>
    </location>
</feature>
<keyword evidence="2" id="KW-1133">Transmembrane helix</keyword>
<evidence type="ECO:0000313" key="3">
    <source>
        <dbReference type="EMBL" id="KDO27943.1"/>
    </source>
</evidence>
<evidence type="ECO:0000313" key="4">
    <source>
        <dbReference type="Proteomes" id="UP000030745"/>
    </source>
</evidence>
<sequence>MASTIAIIVKATADARQQLDSRTNGTSCGDGCTAVGDETTSVPCALRMTAIGPNGAATDEIERLDWFTFLSDLDLATNTYTLQLVNCAPGFYVLYPFQLTIRRDAHPPVIGEFVLGYANTTRGNATFSGDSHRLPWLDSMVLPLDWVYLAIVLAVLGAASMLWLVLQRQRYVPESVNVTSASHRIAPVVSAGDKIKIIPLSDTTSLKAPMGLWMRMEDFGAHEQGVGARMGDPGDDDEPLLVPVFSDQDDVAWREFFDLHIYRTEAPRSTELDAAATSVLTEIEQRVQRTRSSELGAGSGRSRLAGPVSAGAGVDAQDL</sequence>
<name>A0A067CBQ5_SAPPC</name>
<reference evidence="3 4" key="1">
    <citation type="journal article" date="2013" name="PLoS Genet.">
        <title>Distinctive expansion of potential virulence genes in the genome of the oomycete fish pathogen Saprolegnia parasitica.</title>
        <authorList>
            <person name="Jiang R.H."/>
            <person name="de Bruijn I."/>
            <person name="Haas B.J."/>
            <person name="Belmonte R."/>
            <person name="Lobach L."/>
            <person name="Christie J."/>
            <person name="van den Ackerveken G."/>
            <person name="Bottin A."/>
            <person name="Bulone V."/>
            <person name="Diaz-Moreno S.M."/>
            <person name="Dumas B."/>
            <person name="Fan L."/>
            <person name="Gaulin E."/>
            <person name="Govers F."/>
            <person name="Grenville-Briggs L.J."/>
            <person name="Horner N.R."/>
            <person name="Levin J.Z."/>
            <person name="Mammella M."/>
            <person name="Meijer H.J."/>
            <person name="Morris P."/>
            <person name="Nusbaum C."/>
            <person name="Oome S."/>
            <person name="Phillips A.J."/>
            <person name="van Rooyen D."/>
            <person name="Rzeszutek E."/>
            <person name="Saraiva M."/>
            <person name="Secombes C.J."/>
            <person name="Seidl M.F."/>
            <person name="Snel B."/>
            <person name="Stassen J.H."/>
            <person name="Sykes S."/>
            <person name="Tripathy S."/>
            <person name="van den Berg H."/>
            <person name="Vega-Arreguin J.C."/>
            <person name="Wawra S."/>
            <person name="Young S.K."/>
            <person name="Zeng Q."/>
            <person name="Dieguez-Uribeondo J."/>
            <person name="Russ C."/>
            <person name="Tyler B.M."/>
            <person name="van West P."/>
        </authorList>
    </citation>
    <scope>NUCLEOTIDE SEQUENCE [LARGE SCALE GENOMIC DNA]</scope>
    <source>
        <strain evidence="3 4">CBS 223.65</strain>
    </source>
</reference>
<dbReference type="EMBL" id="KK583214">
    <property type="protein sequence ID" value="KDO27943.1"/>
    <property type="molecule type" value="Genomic_DNA"/>
</dbReference>
<accession>A0A067CBQ5</accession>
<evidence type="ECO:0000256" key="1">
    <source>
        <dbReference type="SAM" id="MobiDB-lite"/>
    </source>
</evidence>
<keyword evidence="2" id="KW-0812">Transmembrane</keyword>
<keyword evidence="4" id="KW-1185">Reference proteome</keyword>
<organism evidence="3 4">
    <name type="scientific">Saprolegnia parasitica (strain CBS 223.65)</name>
    <dbReference type="NCBI Taxonomy" id="695850"/>
    <lineage>
        <taxon>Eukaryota</taxon>
        <taxon>Sar</taxon>
        <taxon>Stramenopiles</taxon>
        <taxon>Oomycota</taxon>
        <taxon>Saprolegniomycetes</taxon>
        <taxon>Saprolegniales</taxon>
        <taxon>Saprolegniaceae</taxon>
        <taxon>Saprolegnia</taxon>
    </lineage>
</organism>
<keyword evidence="2" id="KW-0472">Membrane</keyword>
<evidence type="ECO:0000256" key="2">
    <source>
        <dbReference type="SAM" id="Phobius"/>
    </source>
</evidence>
<proteinExistence type="predicted"/>
<dbReference type="VEuPathDB" id="FungiDB:SPRG_07219"/>
<dbReference type="Proteomes" id="UP000030745">
    <property type="component" value="Unassembled WGS sequence"/>
</dbReference>